<dbReference type="Pfam" id="PF06030">
    <property type="entry name" value="WxLIP_PGBD"/>
    <property type="match status" value="1"/>
</dbReference>
<keyword evidence="1" id="KW-0472">Membrane</keyword>
<reference evidence="4 5" key="1">
    <citation type="journal article" date="2015" name="Genome Announc.">
        <title>Expanding the biotechnology potential of lactobacilli through comparative genomics of 213 strains and associated genera.</title>
        <authorList>
            <person name="Sun Z."/>
            <person name="Harris H.M."/>
            <person name="McCann A."/>
            <person name="Guo C."/>
            <person name="Argimon S."/>
            <person name="Zhang W."/>
            <person name="Yang X."/>
            <person name="Jeffery I.B."/>
            <person name="Cooney J.C."/>
            <person name="Kagawa T.F."/>
            <person name="Liu W."/>
            <person name="Song Y."/>
            <person name="Salvetti E."/>
            <person name="Wrobel A."/>
            <person name="Rasinkangas P."/>
            <person name="Parkhill J."/>
            <person name="Rea M.C."/>
            <person name="O'Sullivan O."/>
            <person name="Ritari J."/>
            <person name="Douillard F.P."/>
            <person name="Paul Ross R."/>
            <person name="Yang R."/>
            <person name="Briner A.E."/>
            <person name="Felis G.E."/>
            <person name="de Vos W.M."/>
            <person name="Barrangou R."/>
            <person name="Klaenhammer T.R."/>
            <person name="Caufield P.W."/>
            <person name="Cui Y."/>
            <person name="Zhang H."/>
            <person name="O'Toole P.W."/>
        </authorList>
    </citation>
    <scope>NUCLEOTIDE SEQUENCE [LARGE SCALE GENOMIC DNA]</scope>
    <source>
        <strain evidence="4 5">DSM 20183</strain>
    </source>
</reference>
<name>A0A0R1J6T3_9LACO</name>
<evidence type="ECO:0000313" key="4">
    <source>
        <dbReference type="EMBL" id="KRK63706.1"/>
    </source>
</evidence>
<keyword evidence="5" id="KW-1185">Reference proteome</keyword>
<feature type="domain" description="WxL Interacting Protein host binding" evidence="3">
    <location>
        <begin position="174"/>
        <end position="311"/>
    </location>
</feature>
<feature type="domain" description="WxL Interacting Protein peptidoglycan binding" evidence="2">
    <location>
        <begin position="44"/>
        <end position="162"/>
    </location>
</feature>
<organism evidence="4 5">
    <name type="scientific">Companilactobacillus tucceti DSM 20183</name>
    <dbReference type="NCBI Taxonomy" id="1423811"/>
    <lineage>
        <taxon>Bacteria</taxon>
        <taxon>Bacillati</taxon>
        <taxon>Bacillota</taxon>
        <taxon>Bacilli</taxon>
        <taxon>Lactobacillales</taxon>
        <taxon>Lactobacillaceae</taxon>
        <taxon>Companilactobacillus</taxon>
    </lineage>
</organism>
<comment type="caution">
    <text evidence="4">The sequence shown here is derived from an EMBL/GenBank/DDBJ whole genome shotgun (WGS) entry which is preliminary data.</text>
</comment>
<keyword evidence="1" id="KW-1133">Transmembrane helix</keyword>
<sequence length="350" mass="39026">MGIGGFIGDFNMKKLSIIFSFFVLLLASFFTTDLTTTQAANLNYTVSPDLPDNQADSKISYFDLNVKPGDTQKLTFHINNTDNSDHKYLISINRASTNVNGVIDYSKHGTKADSSIQADIEKMVPQPKTVSVPANTDKKETFELKVPEKEFKGIVLGGIQIKLLDSPTAKTSDKKGVTINNQYAYVIGLQLQEGSEKFQPHLNLRYVKSKQINYQNYIIANIQNDQPAIINKIKADAKVTKEGSEEPVYKLEKDGLDMAPNSNFDLPVSTDNTPLKSGNYTLHLKLTEKDKTWNFTKDFNISTTKAKQMNKTAVGETNTKNNWPMMAVLAFLILIIAALLTIIIKSKNKK</sequence>
<dbReference type="Proteomes" id="UP000050929">
    <property type="component" value="Unassembled WGS sequence"/>
</dbReference>
<gene>
    <name evidence="4" type="ORF">FC72_GL001179</name>
</gene>
<feature type="transmembrane region" description="Helical" evidence="1">
    <location>
        <begin position="323"/>
        <end position="344"/>
    </location>
</feature>
<dbReference type="InterPro" id="IPR010317">
    <property type="entry name" value="WxLIP_PGBD"/>
</dbReference>
<accession>A0A0R1J6T3</accession>
<evidence type="ECO:0000259" key="3">
    <source>
        <dbReference type="Pfam" id="PF11797"/>
    </source>
</evidence>
<dbReference type="PATRIC" id="fig|1423811.3.peg.1197"/>
<evidence type="ECO:0000259" key="2">
    <source>
        <dbReference type="Pfam" id="PF06030"/>
    </source>
</evidence>
<dbReference type="AlphaFoldDB" id="A0A0R1J6T3"/>
<dbReference type="InterPro" id="IPR021759">
    <property type="entry name" value="WxLIP_HBD"/>
</dbReference>
<protein>
    <submittedName>
        <fullName evidence="4">Cell surface protein</fullName>
    </submittedName>
</protein>
<dbReference type="EMBL" id="AZDG01000024">
    <property type="protein sequence ID" value="KRK63706.1"/>
    <property type="molecule type" value="Genomic_DNA"/>
</dbReference>
<evidence type="ECO:0000313" key="5">
    <source>
        <dbReference type="Proteomes" id="UP000050929"/>
    </source>
</evidence>
<evidence type="ECO:0000256" key="1">
    <source>
        <dbReference type="SAM" id="Phobius"/>
    </source>
</evidence>
<dbReference type="Pfam" id="PF11797">
    <property type="entry name" value="WxLIP_HBD"/>
    <property type="match status" value="1"/>
</dbReference>
<dbReference type="STRING" id="1423811.FC72_GL001179"/>
<proteinExistence type="predicted"/>
<keyword evidence="1" id="KW-0812">Transmembrane</keyword>